<organism evidence="1 2">
    <name type="scientific">Marasmius crinis-equi</name>
    <dbReference type="NCBI Taxonomy" id="585013"/>
    <lineage>
        <taxon>Eukaryota</taxon>
        <taxon>Fungi</taxon>
        <taxon>Dikarya</taxon>
        <taxon>Basidiomycota</taxon>
        <taxon>Agaricomycotina</taxon>
        <taxon>Agaricomycetes</taxon>
        <taxon>Agaricomycetidae</taxon>
        <taxon>Agaricales</taxon>
        <taxon>Marasmiineae</taxon>
        <taxon>Marasmiaceae</taxon>
        <taxon>Marasmius</taxon>
    </lineage>
</organism>
<sequence>MTTPLPRDDAYRERMKEAFATFRARERNYLLNLSEDVKRRLEPPYTPDWHFAASLSHYCELLFTLAGIKPCVLFYHGRDQGMVDQLIETCLRPVLEQFNILAYGFSLARISHDTPTQTHRGFRNGWVFVDLRHRSYPQVERVFLRPYSGRMSETEVGVALGYPTTLGLEWVEYLDETEGEYLRRMTGAPQTCCVIAMEYTCDDDPANGRRVFAHFQECAQAMRLVGRTLAISNRRR</sequence>
<accession>A0ABR3EZV8</accession>
<dbReference type="Proteomes" id="UP001465976">
    <property type="component" value="Unassembled WGS sequence"/>
</dbReference>
<gene>
    <name evidence="1" type="ORF">V5O48_013504</name>
</gene>
<protein>
    <submittedName>
        <fullName evidence="1">Uncharacterized protein</fullName>
    </submittedName>
</protein>
<reference evidence="1 2" key="1">
    <citation type="submission" date="2024-02" db="EMBL/GenBank/DDBJ databases">
        <title>A draft genome for the cacao thread blight pathogen Marasmius crinis-equi.</title>
        <authorList>
            <person name="Cohen S.P."/>
            <person name="Baruah I.K."/>
            <person name="Amoako-Attah I."/>
            <person name="Bukari Y."/>
            <person name="Meinhardt L.W."/>
            <person name="Bailey B.A."/>
        </authorList>
    </citation>
    <scope>NUCLEOTIDE SEQUENCE [LARGE SCALE GENOMIC DNA]</scope>
    <source>
        <strain evidence="1 2">GH-76</strain>
    </source>
</reference>
<keyword evidence="2" id="KW-1185">Reference proteome</keyword>
<dbReference type="EMBL" id="JBAHYK010001330">
    <property type="protein sequence ID" value="KAL0568472.1"/>
    <property type="molecule type" value="Genomic_DNA"/>
</dbReference>
<name>A0ABR3EZV8_9AGAR</name>
<comment type="caution">
    <text evidence="1">The sequence shown here is derived from an EMBL/GenBank/DDBJ whole genome shotgun (WGS) entry which is preliminary data.</text>
</comment>
<evidence type="ECO:0000313" key="1">
    <source>
        <dbReference type="EMBL" id="KAL0568472.1"/>
    </source>
</evidence>
<evidence type="ECO:0000313" key="2">
    <source>
        <dbReference type="Proteomes" id="UP001465976"/>
    </source>
</evidence>
<proteinExistence type="predicted"/>